<protein>
    <recommendedName>
        <fullName evidence="1">RimK-like ATPgrasp N-terminal domain-containing protein</fullName>
    </recommendedName>
</protein>
<reference evidence="2" key="1">
    <citation type="journal article" date="2020" name="mSystems">
        <title>Genome- and Community-Level Interaction Insights into Carbon Utilization and Element Cycling Functions of Hydrothermarchaeota in Hydrothermal Sediment.</title>
        <authorList>
            <person name="Zhou Z."/>
            <person name="Liu Y."/>
            <person name="Xu W."/>
            <person name="Pan J."/>
            <person name="Luo Z.H."/>
            <person name="Li M."/>
        </authorList>
    </citation>
    <scope>NUCLEOTIDE SEQUENCE [LARGE SCALE GENOMIC DNA]</scope>
    <source>
        <strain evidence="2">SpSt-587</strain>
    </source>
</reference>
<proteinExistence type="predicted"/>
<evidence type="ECO:0000313" key="2">
    <source>
        <dbReference type="EMBL" id="HGT82724.1"/>
    </source>
</evidence>
<dbReference type="Pfam" id="PF14401">
    <property type="entry name" value="RLAN"/>
    <property type="match status" value="1"/>
</dbReference>
<comment type="caution">
    <text evidence="2">The sequence shown here is derived from an EMBL/GenBank/DDBJ whole genome shotgun (WGS) entry which is preliminary data.</text>
</comment>
<dbReference type="EMBL" id="DSYZ01000072">
    <property type="protein sequence ID" value="HGT82724.1"/>
    <property type="molecule type" value="Genomic_DNA"/>
</dbReference>
<evidence type="ECO:0000259" key="1">
    <source>
        <dbReference type="Pfam" id="PF14401"/>
    </source>
</evidence>
<accession>A0A7J3M385</accession>
<sequence>MIAVGEVEGGEDLEPPDSFLKKKVTDTVLNLLGDYRFHTKGYYVSLHAEENNCLVYPSVKNALDIYRAPVFIERLRKAGVEVPEFKVVARPVPQQTVMLPLNPFSKNSMKIVKTESQYYRNFRSLSMDYHYPVVHVSLDGKIEEIIMHFTKSKNGGEEEDFVARKVFEIFGVPLGKIFVEIKDSKFRPFYFMPLRKDEIDIEFAMEVVYEDRMFR</sequence>
<feature type="domain" description="RimK-like ATPgrasp N-terminal" evidence="1">
    <location>
        <begin position="22"/>
        <end position="185"/>
    </location>
</feature>
<organism evidence="2">
    <name type="scientific">Archaeoglobus fulgidus</name>
    <dbReference type="NCBI Taxonomy" id="2234"/>
    <lineage>
        <taxon>Archaea</taxon>
        <taxon>Methanobacteriati</taxon>
        <taxon>Methanobacteriota</taxon>
        <taxon>Archaeoglobi</taxon>
        <taxon>Archaeoglobales</taxon>
        <taxon>Archaeoglobaceae</taxon>
        <taxon>Archaeoglobus</taxon>
    </lineage>
</organism>
<gene>
    <name evidence="2" type="ORF">ENT52_03260</name>
</gene>
<dbReference type="InterPro" id="IPR025839">
    <property type="entry name" value="RLAN_dom"/>
</dbReference>
<name>A0A7J3M385_ARCFL</name>
<dbReference type="AlphaFoldDB" id="A0A7J3M385"/>